<dbReference type="Pfam" id="PF00589">
    <property type="entry name" value="Phage_integrase"/>
    <property type="match status" value="1"/>
</dbReference>
<dbReference type="AlphaFoldDB" id="T1AFH7"/>
<comment type="caution">
    <text evidence="3">The sequence shown here is derived from an EMBL/GenBank/DDBJ whole genome shotgun (WGS) entry which is preliminary data.</text>
</comment>
<feature type="domain" description="Tyr recombinase" evidence="2">
    <location>
        <begin position="1"/>
        <end position="177"/>
    </location>
</feature>
<feature type="non-terminal residue" evidence="3">
    <location>
        <position position="177"/>
    </location>
</feature>
<gene>
    <name evidence="3" type="ORF">B1A_11743</name>
</gene>
<reference evidence="3" key="1">
    <citation type="submission" date="2013-08" db="EMBL/GenBank/DDBJ databases">
        <authorList>
            <person name="Mendez C."/>
            <person name="Richter M."/>
            <person name="Ferrer M."/>
            <person name="Sanchez J."/>
        </authorList>
    </citation>
    <scope>NUCLEOTIDE SEQUENCE</scope>
</reference>
<dbReference type="SUPFAM" id="SSF56349">
    <property type="entry name" value="DNA breaking-rejoining enzymes"/>
    <property type="match status" value="1"/>
</dbReference>
<keyword evidence="1" id="KW-0233">DNA recombination</keyword>
<dbReference type="InterPro" id="IPR011010">
    <property type="entry name" value="DNA_brk_join_enz"/>
</dbReference>
<dbReference type="GO" id="GO:0006310">
    <property type="term" value="P:DNA recombination"/>
    <property type="evidence" value="ECO:0007669"/>
    <property type="project" value="UniProtKB-KW"/>
</dbReference>
<accession>T1AFH7</accession>
<dbReference type="CDD" id="cd00397">
    <property type="entry name" value="DNA_BRE_C"/>
    <property type="match status" value="1"/>
</dbReference>
<dbReference type="InterPro" id="IPR002104">
    <property type="entry name" value="Integrase_catalytic"/>
</dbReference>
<dbReference type="GO" id="GO:0003677">
    <property type="term" value="F:DNA binding"/>
    <property type="evidence" value="ECO:0007669"/>
    <property type="project" value="InterPro"/>
</dbReference>
<dbReference type="InterPro" id="IPR013762">
    <property type="entry name" value="Integrase-like_cat_sf"/>
</dbReference>
<dbReference type="PROSITE" id="PS51898">
    <property type="entry name" value="TYR_RECOMBINASE"/>
    <property type="match status" value="1"/>
</dbReference>
<reference evidence="3" key="2">
    <citation type="journal article" date="2014" name="ISME J.">
        <title>Microbial stratification in low pH oxic and suboxic macroscopic growths along an acid mine drainage.</title>
        <authorList>
            <person name="Mendez-Garcia C."/>
            <person name="Mesa V."/>
            <person name="Sprenger R.R."/>
            <person name="Richter M."/>
            <person name="Diez M.S."/>
            <person name="Solano J."/>
            <person name="Bargiela R."/>
            <person name="Golyshina O.V."/>
            <person name="Manteca A."/>
            <person name="Ramos J.L."/>
            <person name="Gallego J.R."/>
            <person name="Llorente I."/>
            <person name="Martins Dos Santos V.A."/>
            <person name="Jensen O.N."/>
            <person name="Pelaez A.I."/>
            <person name="Sanchez J."/>
            <person name="Ferrer M."/>
        </authorList>
    </citation>
    <scope>NUCLEOTIDE SEQUENCE</scope>
</reference>
<evidence type="ECO:0000256" key="1">
    <source>
        <dbReference type="ARBA" id="ARBA00023172"/>
    </source>
</evidence>
<dbReference type="EMBL" id="AUZX01008436">
    <property type="protein sequence ID" value="EQD55917.1"/>
    <property type="molecule type" value="Genomic_DNA"/>
</dbReference>
<dbReference type="GO" id="GO:0015074">
    <property type="term" value="P:DNA integration"/>
    <property type="evidence" value="ECO:0007669"/>
    <property type="project" value="InterPro"/>
</dbReference>
<sequence length="177" mass="19030">SIGGKTTYQHPGGTIPTGVAETAGLVTGCVAVGTGFRKAEIGSLTPESFNLDGEPPTITIRAGYSKHRREDIQPIRQDLADTLRAYLAGKPAGTPVFDMPAKAFKIMQDDLASARAKYIGDAATDAERTEREQSGFCLYADAAGRYADFHALRHTYITRLVKSNASVKVCQELARHS</sequence>
<evidence type="ECO:0000259" key="2">
    <source>
        <dbReference type="PROSITE" id="PS51898"/>
    </source>
</evidence>
<dbReference type="Gene3D" id="1.10.443.10">
    <property type="entry name" value="Intergrase catalytic core"/>
    <property type="match status" value="1"/>
</dbReference>
<name>T1AFH7_9ZZZZ</name>
<evidence type="ECO:0000313" key="3">
    <source>
        <dbReference type="EMBL" id="EQD55917.1"/>
    </source>
</evidence>
<proteinExistence type="predicted"/>
<protein>
    <submittedName>
        <fullName evidence="3">Integrase-recombinase protein</fullName>
    </submittedName>
</protein>
<feature type="non-terminal residue" evidence="3">
    <location>
        <position position="1"/>
    </location>
</feature>
<organism evidence="3">
    <name type="scientific">mine drainage metagenome</name>
    <dbReference type="NCBI Taxonomy" id="410659"/>
    <lineage>
        <taxon>unclassified sequences</taxon>
        <taxon>metagenomes</taxon>
        <taxon>ecological metagenomes</taxon>
    </lineage>
</organism>